<gene>
    <name evidence="3" type="ORF">ASZ90_012369</name>
</gene>
<sequence length="298" mass="33079">MENKTRMYWLQTITPLHVGAGKGVGFIDMPIMREKVTDWPLVPGSAAKGVLRDHFFQNGNDEQKKLIDIAFGKQIVDDSSNAGSLILTDAHIVCLPVRSLYGTFAYITSPLVLEKLKRDLEAAGYKDLPSTLNPARNEVLLVNGSKIVGEGRVFFEDLDFIAKEDKNAKKWAEMLAGVIFPKESVKEAVWKGIFEERFAVLNDDCFNFLSKTGTEVTAHVRIEDDSKIVARGALWYEEALPAEAILAGVAWCDKVFGGNGINQSKILETYCQKEKLDLQMGGKATVGKGRVRCQFTRS</sequence>
<evidence type="ECO:0000259" key="2">
    <source>
        <dbReference type="Pfam" id="PF03787"/>
    </source>
</evidence>
<dbReference type="GO" id="GO:0051607">
    <property type="term" value="P:defense response to virus"/>
    <property type="evidence" value="ECO:0007669"/>
    <property type="project" value="UniProtKB-KW"/>
</dbReference>
<evidence type="ECO:0000313" key="3">
    <source>
        <dbReference type="EMBL" id="KUG17920.1"/>
    </source>
</evidence>
<dbReference type="Pfam" id="PF03787">
    <property type="entry name" value="RAMPs"/>
    <property type="match status" value="1"/>
</dbReference>
<reference evidence="3" key="1">
    <citation type="journal article" date="2015" name="Proc. Natl. Acad. Sci. U.S.A.">
        <title>Networks of energetic and metabolic interactions define dynamics in microbial communities.</title>
        <authorList>
            <person name="Embree M."/>
            <person name="Liu J.K."/>
            <person name="Al-Bassam M.M."/>
            <person name="Zengler K."/>
        </authorList>
    </citation>
    <scope>NUCLEOTIDE SEQUENCE</scope>
</reference>
<feature type="domain" description="CRISPR type III-associated protein" evidence="2">
    <location>
        <begin position="10"/>
        <end position="292"/>
    </location>
</feature>
<dbReference type="NCBIfam" id="TIGR02580">
    <property type="entry name" value="cas_RAMP_Cmr4"/>
    <property type="match status" value="1"/>
</dbReference>
<accession>A0A0W8FAM4</accession>
<dbReference type="InterPro" id="IPR013410">
    <property type="entry name" value="CRISPR-assoc_RAMP_Cmr4"/>
</dbReference>
<dbReference type="EMBL" id="LNQE01001413">
    <property type="protein sequence ID" value="KUG17920.1"/>
    <property type="molecule type" value="Genomic_DNA"/>
</dbReference>
<proteinExistence type="predicted"/>
<evidence type="ECO:0000256" key="1">
    <source>
        <dbReference type="ARBA" id="ARBA00023118"/>
    </source>
</evidence>
<dbReference type="InterPro" id="IPR005537">
    <property type="entry name" value="RAMP_III_fam"/>
</dbReference>
<keyword evidence="1" id="KW-0051">Antiviral defense</keyword>
<comment type="caution">
    <text evidence="3">The sequence shown here is derived from an EMBL/GenBank/DDBJ whole genome shotgun (WGS) entry which is preliminary data.</text>
</comment>
<protein>
    <submittedName>
        <fullName evidence="3">Crispr-associated ramp cmr4</fullName>
    </submittedName>
</protein>
<name>A0A0W8FAM4_9ZZZZ</name>
<dbReference type="PANTHER" id="PTHR36700:SF1">
    <property type="entry name" value="CRISPR SYSTEM CMR SUBUNIT CMR4"/>
    <property type="match status" value="1"/>
</dbReference>
<dbReference type="AlphaFoldDB" id="A0A0W8FAM4"/>
<dbReference type="PANTHER" id="PTHR36700">
    <property type="entry name" value="CRISPR SYSTEM CMR SUBUNIT CMR4"/>
    <property type="match status" value="1"/>
</dbReference>
<organism evidence="3">
    <name type="scientific">hydrocarbon metagenome</name>
    <dbReference type="NCBI Taxonomy" id="938273"/>
    <lineage>
        <taxon>unclassified sequences</taxon>
        <taxon>metagenomes</taxon>
        <taxon>ecological metagenomes</taxon>
    </lineage>
</organism>